<sequence>MPRVLCVAEKNSIAKAVAGILSGGRSSRRDSPSKYIKNYDFTFDFPFAGTSSVTMTSVAGHLTGLDLDQAHGWGKCPIPQVFDAPIVDIRTKDQQKMAENIKRECRNADYIMIWTDCDREGEYIGWEIVQTAIQASRSLQGNVFRAIFSHLEGGHILHAARNPARLDQRAVDAVRTRMEVDLRSGVAFTRFLTELLGSKVERDLGQRNNQRPIISYGTCQFPTLGFVVDRFERIRKFVPEKFWYLVVAIPNGTDTTVFQWERGHLFDRFAVAVIYELCLETSRNLANVSDIKSKPTTKYRPLPLTTVELQKNCSRFFKMSAKTSLDAAEKLYQKGYISYPRTETDSFPSNMDLQSLVEQQVSDNRWGSYAQSLLTGSTSNRFKWPRAGKHDDKAHPPIHPIVSSGTGLDNENEKKVYEYVTRHFLASCSEDSKGHSTTMTLQWGNEYFTANGIVVLERNFLDVYVWMKWETTKQLPNLNLGQEVELSSYLMKEGQTSPPNQMTESELILLMDANGIGTDATIAEHIEKIQQRNYIKKKKVNKQIYLIPTTLGISLVHGFEAIGLEDSFAKPFLRRQMEVDLKLICEGNKDRAEVVNDFITKYQEYYGLTSTKQNKLIEIYTDIKSVM</sequence>
<dbReference type="SMART" id="SM00436">
    <property type="entry name" value="TOP1Bc"/>
    <property type="match status" value="1"/>
</dbReference>
<dbReference type="InterPro" id="IPR023405">
    <property type="entry name" value="Topo_IA_core_domain"/>
</dbReference>
<dbReference type="Pfam" id="PF01751">
    <property type="entry name" value="Toprim"/>
    <property type="match status" value="1"/>
</dbReference>
<evidence type="ECO:0000256" key="1">
    <source>
        <dbReference type="ARBA" id="ARBA00000213"/>
    </source>
</evidence>
<dbReference type="GO" id="GO:0006265">
    <property type="term" value="P:DNA topological change"/>
    <property type="evidence" value="ECO:0007669"/>
    <property type="project" value="InterPro"/>
</dbReference>
<dbReference type="InterPro" id="IPR013826">
    <property type="entry name" value="Topo_IA_cen_sub3"/>
</dbReference>
<dbReference type="Gene3D" id="2.70.20.10">
    <property type="entry name" value="Topoisomerase I, domain 3"/>
    <property type="match status" value="1"/>
</dbReference>
<dbReference type="CDD" id="cd00186">
    <property type="entry name" value="TOP1Ac"/>
    <property type="match status" value="1"/>
</dbReference>
<evidence type="ECO:0000313" key="11">
    <source>
        <dbReference type="Proteomes" id="UP000189911"/>
    </source>
</evidence>
<dbReference type="Proteomes" id="UP000189911">
    <property type="component" value="Chromosome G"/>
</dbReference>
<dbReference type="GO" id="GO:0003677">
    <property type="term" value="F:DNA binding"/>
    <property type="evidence" value="ECO:0007669"/>
    <property type="project" value="UniProtKB-KW"/>
</dbReference>
<dbReference type="InterPro" id="IPR000380">
    <property type="entry name" value="Topo_IA"/>
</dbReference>
<dbReference type="InterPro" id="IPR003601">
    <property type="entry name" value="Topo_IA_2"/>
</dbReference>
<dbReference type="Gene3D" id="1.10.290.10">
    <property type="entry name" value="Topoisomerase I, domain 4"/>
    <property type="match status" value="1"/>
</dbReference>
<dbReference type="SMART" id="SM00493">
    <property type="entry name" value="TOPRIM"/>
    <property type="match status" value="1"/>
</dbReference>
<dbReference type="InterPro" id="IPR034144">
    <property type="entry name" value="TOPRIM_TopoIII"/>
</dbReference>
<evidence type="ECO:0000256" key="6">
    <source>
        <dbReference type="RuleBase" id="RU362092"/>
    </source>
</evidence>
<dbReference type="InterPro" id="IPR023406">
    <property type="entry name" value="Topo_IA_AS"/>
</dbReference>
<dbReference type="OrthoDB" id="430051at2759"/>
<dbReference type="InterPro" id="IPR003602">
    <property type="entry name" value="Topo_IA_DNA-bd_dom"/>
</dbReference>
<dbReference type="Pfam" id="PF01131">
    <property type="entry name" value="Topoisom_bac"/>
    <property type="match status" value="1"/>
</dbReference>
<dbReference type="GO" id="GO:0006281">
    <property type="term" value="P:DNA repair"/>
    <property type="evidence" value="ECO:0007669"/>
    <property type="project" value="TreeGrafter"/>
</dbReference>
<evidence type="ECO:0000256" key="5">
    <source>
        <dbReference type="ARBA" id="ARBA00023235"/>
    </source>
</evidence>
<feature type="domain" description="Topo IA-type catalytic" evidence="9">
    <location>
        <begin position="167"/>
        <end position="606"/>
    </location>
</feature>
<comment type="similarity">
    <text evidence="2 6">Belongs to the type IA topoisomerase family.</text>
</comment>
<dbReference type="EMBL" id="LT598453">
    <property type="protein sequence ID" value="SCV04010.1"/>
    <property type="molecule type" value="Genomic_DNA"/>
</dbReference>
<comment type="function">
    <text evidence="6">Introduces a single-strand break via transesterification at a target site in duplex DNA. Releases the supercoiling and torsional tension of DNA introduced during the DNA replication and transcription by transiently cleaving and rejoining one strand of the DNA duplex. The scissile phosphodiester is attacked by the catalytic tyrosine of the enzyme, resulting in the formation of a DNA-(5'-phosphotyrosyl)-enzyme intermediate and the expulsion of a 3'-OH DNA strand.</text>
</comment>
<dbReference type="Gene3D" id="3.40.50.140">
    <property type="match status" value="1"/>
</dbReference>
<dbReference type="PANTHER" id="PTHR11390">
    <property type="entry name" value="PROKARYOTIC DNA TOPOISOMERASE"/>
    <property type="match status" value="1"/>
</dbReference>
<evidence type="ECO:0000256" key="3">
    <source>
        <dbReference type="ARBA" id="ARBA00023029"/>
    </source>
</evidence>
<dbReference type="PRINTS" id="PR00417">
    <property type="entry name" value="PRTPISMRASEI"/>
</dbReference>
<proteinExistence type="inferred from homology"/>
<dbReference type="CDD" id="cd03362">
    <property type="entry name" value="TOPRIM_TopoIA_TopoIII"/>
    <property type="match status" value="1"/>
</dbReference>
<gene>
    <name evidence="10" type="ORF">LANO_0G07602G</name>
</gene>
<dbReference type="InterPro" id="IPR013497">
    <property type="entry name" value="Topo_IA_cen"/>
</dbReference>
<evidence type="ECO:0000256" key="4">
    <source>
        <dbReference type="ARBA" id="ARBA00023125"/>
    </source>
</evidence>
<dbReference type="PANTHER" id="PTHR11390:SF21">
    <property type="entry name" value="DNA TOPOISOMERASE 3-ALPHA"/>
    <property type="match status" value="1"/>
</dbReference>
<dbReference type="InterPro" id="IPR013824">
    <property type="entry name" value="Topo_IA_cen_sub1"/>
</dbReference>
<keyword evidence="4 6" id="KW-0238">DNA-binding</keyword>
<dbReference type="Gene3D" id="1.10.460.10">
    <property type="entry name" value="Topoisomerase I, domain 2"/>
    <property type="match status" value="1"/>
</dbReference>
<keyword evidence="3 6" id="KW-0799">Topoisomerase</keyword>
<evidence type="ECO:0000313" key="10">
    <source>
        <dbReference type="EMBL" id="SCV04010.1"/>
    </source>
</evidence>
<evidence type="ECO:0000256" key="7">
    <source>
        <dbReference type="SAM" id="MobiDB-lite"/>
    </source>
</evidence>
<name>A0A1G4KHI5_9SACH</name>
<dbReference type="PROSITE" id="PS50880">
    <property type="entry name" value="TOPRIM"/>
    <property type="match status" value="1"/>
</dbReference>
<dbReference type="SUPFAM" id="SSF56712">
    <property type="entry name" value="Prokaryotic type I DNA topoisomerase"/>
    <property type="match status" value="1"/>
</dbReference>
<dbReference type="PROSITE" id="PS00396">
    <property type="entry name" value="TOPO_IA_1"/>
    <property type="match status" value="1"/>
</dbReference>
<accession>A0A1G4KHI5</accession>
<dbReference type="GO" id="GO:0031422">
    <property type="term" value="C:RecQ family helicase-topoisomerase III complex"/>
    <property type="evidence" value="ECO:0007669"/>
    <property type="project" value="TreeGrafter"/>
</dbReference>
<organism evidence="10 11">
    <name type="scientific">Lachancea nothofagi CBS 11611</name>
    <dbReference type="NCBI Taxonomy" id="1266666"/>
    <lineage>
        <taxon>Eukaryota</taxon>
        <taxon>Fungi</taxon>
        <taxon>Dikarya</taxon>
        <taxon>Ascomycota</taxon>
        <taxon>Saccharomycotina</taxon>
        <taxon>Saccharomycetes</taxon>
        <taxon>Saccharomycetales</taxon>
        <taxon>Saccharomycetaceae</taxon>
        <taxon>Lachancea</taxon>
    </lineage>
</organism>
<dbReference type="InterPro" id="IPR013825">
    <property type="entry name" value="Topo_IA_cen_sub2"/>
</dbReference>
<feature type="domain" description="Toprim" evidence="8">
    <location>
        <begin position="3"/>
        <end position="152"/>
    </location>
</feature>
<dbReference type="GO" id="GO:0035825">
    <property type="term" value="P:homologous recombination"/>
    <property type="evidence" value="ECO:0007669"/>
    <property type="project" value="UniProtKB-ARBA"/>
</dbReference>
<feature type="region of interest" description="Disordered" evidence="7">
    <location>
        <begin position="381"/>
        <end position="407"/>
    </location>
</feature>
<comment type="catalytic activity">
    <reaction evidence="1 6">
        <text>ATP-independent breakage of single-stranded DNA, followed by passage and rejoining.</text>
        <dbReference type="EC" id="5.6.2.1"/>
    </reaction>
</comment>
<evidence type="ECO:0000259" key="9">
    <source>
        <dbReference type="PROSITE" id="PS52039"/>
    </source>
</evidence>
<evidence type="ECO:0000259" key="8">
    <source>
        <dbReference type="PROSITE" id="PS50880"/>
    </source>
</evidence>
<keyword evidence="11" id="KW-1185">Reference proteome</keyword>
<dbReference type="AlphaFoldDB" id="A0A1G4KHI5"/>
<dbReference type="SMART" id="SM00437">
    <property type="entry name" value="TOP1Ac"/>
    <property type="match status" value="1"/>
</dbReference>
<dbReference type="GO" id="GO:0005634">
    <property type="term" value="C:nucleus"/>
    <property type="evidence" value="ECO:0007669"/>
    <property type="project" value="TreeGrafter"/>
</dbReference>
<evidence type="ECO:0000256" key="2">
    <source>
        <dbReference type="ARBA" id="ARBA00009446"/>
    </source>
</evidence>
<protein>
    <recommendedName>
        <fullName evidence="6">DNA topoisomerase</fullName>
        <ecNumber evidence="6">5.6.2.1</ecNumber>
    </recommendedName>
</protein>
<dbReference type="EC" id="5.6.2.1" evidence="6"/>
<keyword evidence="5 6" id="KW-0413">Isomerase</keyword>
<dbReference type="InterPro" id="IPR006171">
    <property type="entry name" value="TOPRIM_dom"/>
</dbReference>
<dbReference type="FunFam" id="1.10.290.10:FF:000001">
    <property type="entry name" value="DNA topoisomerase"/>
    <property type="match status" value="1"/>
</dbReference>
<reference evidence="11" key="1">
    <citation type="submission" date="2016-03" db="EMBL/GenBank/DDBJ databases">
        <authorList>
            <person name="Devillers Hugo."/>
        </authorList>
    </citation>
    <scope>NUCLEOTIDE SEQUENCE [LARGE SCALE GENOMIC DNA]</scope>
</reference>
<dbReference type="GO" id="GO:0003917">
    <property type="term" value="F:DNA topoisomerase type I (single strand cut, ATP-independent) activity"/>
    <property type="evidence" value="ECO:0007669"/>
    <property type="project" value="UniProtKB-EC"/>
</dbReference>
<dbReference type="FunFam" id="3.40.50.140:FF:000003">
    <property type="entry name" value="DNA topoisomerase"/>
    <property type="match status" value="1"/>
</dbReference>
<dbReference type="PROSITE" id="PS52039">
    <property type="entry name" value="TOPO_IA_2"/>
    <property type="match status" value="1"/>
</dbReference>